<sequence length="212" mass="22559">MDIAAETARGWPEKRVVGVDEAGRGPWAGPVVAAAVYLPADYEARGLVGLNDSKKLSEKKREALFELICTLPSGIGVGIGVGIGIAEVEEIDTLNILQASMQAMHRAVSALPFTPDFALVDGNRLPAWDVPSDFLIGGDARSVSIAAASIVAKVTRDRMMVALDAEFPGYGWAGNKGYGVKMHQEGLARLGVTPHHRRSFAPIRKMLSPNAV</sequence>
<dbReference type="InterPro" id="IPR022898">
    <property type="entry name" value="RNase_HII"/>
</dbReference>
<dbReference type="SUPFAM" id="SSF53098">
    <property type="entry name" value="Ribonuclease H-like"/>
    <property type="match status" value="1"/>
</dbReference>
<dbReference type="AlphaFoldDB" id="A0A368E2X9"/>
<evidence type="ECO:0000256" key="3">
    <source>
        <dbReference type="ARBA" id="ARBA00004065"/>
    </source>
</evidence>
<dbReference type="GO" id="GO:0043137">
    <property type="term" value="P:DNA replication, removal of RNA primer"/>
    <property type="evidence" value="ECO:0007669"/>
    <property type="project" value="TreeGrafter"/>
</dbReference>
<evidence type="ECO:0000256" key="1">
    <source>
        <dbReference type="ARBA" id="ARBA00000077"/>
    </source>
</evidence>
<evidence type="ECO:0000256" key="13">
    <source>
        <dbReference type="ARBA" id="ARBA00023211"/>
    </source>
</evidence>
<comment type="cofactor">
    <cofactor evidence="2">
        <name>Mg(2+)</name>
        <dbReference type="ChEBI" id="CHEBI:18420"/>
    </cofactor>
</comment>
<dbReference type="InterPro" id="IPR001352">
    <property type="entry name" value="RNase_HII/HIII"/>
</dbReference>
<accession>A0A368E2X9</accession>
<dbReference type="FunFam" id="3.30.420.10:FF:000006">
    <property type="entry name" value="Ribonuclease HII"/>
    <property type="match status" value="1"/>
</dbReference>
<proteinExistence type="inferred from homology"/>
<feature type="binding site" evidence="14 15">
    <location>
        <position position="20"/>
    </location>
    <ligand>
        <name>a divalent metal cation</name>
        <dbReference type="ChEBI" id="CHEBI:60240"/>
    </ligand>
</feature>
<keyword evidence="8 14" id="KW-0963">Cytoplasm</keyword>
<dbReference type="GO" id="GO:0032299">
    <property type="term" value="C:ribonuclease H2 complex"/>
    <property type="evidence" value="ECO:0007669"/>
    <property type="project" value="TreeGrafter"/>
</dbReference>
<reference evidence="18 19" key="1">
    <citation type="journal article" date="2018" name="Microbiome">
        <title>Fine metagenomic profile of the Mediterranean stratified and mixed water columns revealed by assembly and recruitment.</title>
        <authorList>
            <person name="Haro-Moreno J.M."/>
            <person name="Lopez-Perez M."/>
            <person name="De La Torre J.R."/>
            <person name="Picazo A."/>
            <person name="Camacho A."/>
            <person name="Rodriguez-Valera F."/>
        </authorList>
    </citation>
    <scope>NUCLEOTIDE SEQUENCE [LARGE SCALE GENOMIC DNA]</scope>
    <source>
        <strain evidence="18">MED-G55</strain>
    </source>
</reference>
<dbReference type="Proteomes" id="UP000252132">
    <property type="component" value="Unassembled WGS sequence"/>
</dbReference>
<comment type="cofactor">
    <cofactor evidence="14 15">
        <name>Mn(2+)</name>
        <dbReference type="ChEBI" id="CHEBI:29035"/>
    </cofactor>
    <cofactor evidence="14 15">
        <name>Mg(2+)</name>
        <dbReference type="ChEBI" id="CHEBI:18420"/>
    </cofactor>
    <text evidence="14 15">Manganese or magnesium. Binds 1 divalent metal ion per monomer in the absence of substrate. May bind a second metal ion after substrate binding.</text>
</comment>
<evidence type="ECO:0000256" key="16">
    <source>
        <dbReference type="RuleBase" id="RU003515"/>
    </source>
</evidence>
<dbReference type="GO" id="GO:0005737">
    <property type="term" value="C:cytoplasm"/>
    <property type="evidence" value="ECO:0007669"/>
    <property type="project" value="UniProtKB-SubCell"/>
</dbReference>
<feature type="binding site" evidence="14 15">
    <location>
        <position position="121"/>
    </location>
    <ligand>
        <name>a divalent metal cation</name>
        <dbReference type="ChEBI" id="CHEBI:60240"/>
    </ligand>
</feature>
<evidence type="ECO:0000259" key="17">
    <source>
        <dbReference type="PROSITE" id="PS51975"/>
    </source>
</evidence>
<dbReference type="InterPro" id="IPR036397">
    <property type="entry name" value="RNaseH_sf"/>
</dbReference>
<keyword evidence="9 14" id="KW-0540">Nuclease</keyword>
<dbReference type="GO" id="GO:0003723">
    <property type="term" value="F:RNA binding"/>
    <property type="evidence" value="ECO:0007669"/>
    <property type="project" value="UniProtKB-UniRule"/>
</dbReference>
<evidence type="ECO:0000256" key="8">
    <source>
        <dbReference type="ARBA" id="ARBA00022490"/>
    </source>
</evidence>
<dbReference type="PANTHER" id="PTHR10954">
    <property type="entry name" value="RIBONUCLEASE H2 SUBUNIT A"/>
    <property type="match status" value="1"/>
</dbReference>
<evidence type="ECO:0000256" key="4">
    <source>
        <dbReference type="ARBA" id="ARBA00004496"/>
    </source>
</evidence>
<dbReference type="InterPro" id="IPR012337">
    <property type="entry name" value="RNaseH-like_sf"/>
</dbReference>
<feature type="binding site" evidence="14 15">
    <location>
        <position position="21"/>
    </location>
    <ligand>
        <name>a divalent metal cation</name>
        <dbReference type="ChEBI" id="CHEBI:60240"/>
    </ligand>
</feature>
<evidence type="ECO:0000313" key="18">
    <source>
        <dbReference type="EMBL" id="RCL77811.1"/>
    </source>
</evidence>
<evidence type="ECO:0000313" key="19">
    <source>
        <dbReference type="Proteomes" id="UP000252132"/>
    </source>
</evidence>
<evidence type="ECO:0000256" key="14">
    <source>
        <dbReference type="HAMAP-Rule" id="MF_00052"/>
    </source>
</evidence>
<protein>
    <recommendedName>
        <fullName evidence="7 14">Ribonuclease HII</fullName>
        <shortName evidence="14">RNase HII</shortName>
        <ecNumber evidence="6 14">3.1.26.4</ecNumber>
    </recommendedName>
</protein>
<dbReference type="EC" id="3.1.26.4" evidence="6 14"/>
<keyword evidence="10 14" id="KW-0479">Metal-binding</keyword>
<comment type="caution">
    <text evidence="18">The sequence shown here is derived from an EMBL/GenBank/DDBJ whole genome shotgun (WGS) entry which is preliminary data.</text>
</comment>
<evidence type="ECO:0000256" key="2">
    <source>
        <dbReference type="ARBA" id="ARBA00001946"/>
    </source>
</evidence>
<evidence type="ECO:0000256" key="5">
    <source>
        <dbReference type="ARBA" id="ARBA00007383"/>
    </source>
</evidence>
<keyword evidence="12 14" id="KW-0378">Hydrolase</keyword>
<dbReference type="PROSITE" id="PS51975">
    <property type="entry name" value="RNASE_H_2"/>
    <property type="match status" value="1"/>
</dbReference>
<comment type="similarity">
    <text evidence="5 14 16">Belongs to the RNase HII family.</text>
</comment>
<feature type="domain" description="RNase H type-2" evidence="17">
    <location>
        <begin position="14"/>
        <end position="212"/>
    </location>
</feature>
<comment type="function">
    <text evidence="3 14 16">Endonuclease that specifically degrades the RNA of RNA-DNA hybrids.</text>
</comment>
<evidence type="ECO:0000256" key="9">
    <source>
        <dbReference type="ARBA" id="ARBA00022722"/>
    </source>
</evidence>
<evidence type="ECO:0000256" key="6">
    <source>
        <dbReference type="ARBA" id="ARBA00012180"/>
    </source>
</evidence>
<dbReference type="HAMAP" id="MF_00052_B">
    <property type="entry name" value="RNase_HII_B"/>
    <property type="match status" value="1"/>
</dbReference>
<keyword evidence="13 14" id="KW-0464">Manganese</keyword>
<dbReference type="EMBL" id="QOQF01000005">
    <property type="protein sequence ID" value="RCL77811.1"/>
    <property type="molecule type" value="Genomic_DNA"/>
</dbReference>
<dbReference type="InterPro" id="IPR024567">
    <property type="entry name" value="RNase_HII/HIII_dom"/>
</dbReference>
<dbReference type="GO" id="GO:0004523">
    <property type="term" value="F:RNA-DNA hybrid ribonuclease activity"/>
    <property type="evidence" value="ECO:0007669"/>
    <property type="project" value="UniProtKB-UniRule"/>
</dbReference>
<evidence type="ECO:0000256" key="11">
    <source>
        <dbReference type="ARBA" id="ARBA00022759"/>
    </source>
</evidence>
<dbReference type="PANTHER" id="PTHR10954:SF18">
    <property type="entry name" value="RIBONUCLEASE HII"/>
    <property type="match status" value="1"/>
</dbReference>
<dbReference type="Gene3D" id="3.30.420.10">
    <property type="entry name" value="Ribonuclease H-like superfamily/Ribonuclease H"/>
    <property type="match status" value="1"/>
</dbReference>
<dbReference type="GO" id="GO:0006298">
    <property type="term" value="P:mismatch repair"/>
    <property type="evidence" value="ECO:0007669"/>
    <property type="project" value="TreeGrafter"/>
</dbReference>
<evidence type="ECO:0000256" key="15">
    <source>
        <dbReference type="PROSITE-ProRule" id="PRU01319"/>
    </source>
</evidence>
<dbReference type="Pfam" id="PF01351">
    <property type="entry name" value="RNase_HII"/>
    <property type="match status" value="1"/>
</dbReference>
<dbReference type="NCBIfam" id="NF000595">
    <property type="entry name" value="PRK00015.1-3"/>
    <property type="match status" value="1"/>
</dbReference>
<evidence type="ECO:0000256" key="10">
    <source>
        <dbReference type="ARBA" id="ARBA00022723"/>
    </source>
</evidence>
<evidence type="ECO:0000256" key="7">
    <source>
        <dbReference type="ARBA" id="ARBA00019179"/>
    </source>
</evidence>
<gene>
    <name evidence="14" type="primary">rnhB</name>
    <name evidence="18" type="ORF">DBW69_02200</name>
</gene>
<dbReference type="CDD" id="cd07182">
    <property type="entry name" value="RNase_HII_bacteria_HII_like"/>
    <property type="match status" value="1"/>
</dbReference>
<evidence type="ECO:0000256" key="12">
    <source>
        <dbReference type="ARBA" id="ARBA00022801"/>
    </source>
</evidence>
<comment type="subcellular location">
    <subcellularLocation>
        <location evidence="4 14">Cytoplasm</location>
    </subcellularLocation>
</comment>
<name>A0A368E2X9_9PROT</name>
<comment type="catalytic activity">
    <reaction evidence="1 14 15 16">
        <text>Endonucleolytic cleavage to 5'-phosphomonoester.</text>
        <dbReference type="EC" id="3.1.26.4"/>
    </reaction>
</comment>
<dbReference type="GO" id="GO:0030145">
    <property type="term" value="F:manganese ion binding"/>
    <property type="evidence" value="ECO:0007669"/>
    <property type="project" value="UniProtKB-UniRule"/>
</dbReference>
<organism evidence="18 19">
    <name type="scientific">PS1 clade bacterium</name>
    <dbReference type="NCBI Taxonomy" id="2175152"/>
    <lineage>
        <taxon>Bacteria</taxon>
        <taxon>Pseudomonadati</taxon>
        <taxon>Pseudomonadota</taxon>
        <taxon>Alphaproteobacteria</taxon>
        <taxon>PS1 clade</taxon>
    </lineage>
</organism>
<keyword evidence="11 14" id="KW-0255">Endonuclease</keyword>